<accession>A0A4V1IW30</accession>
<dbReference type="GO" id="GO:0005739">
    <property type="term" value="C:mitochondrion"/>
    <property type="evidence" value="ECO:0007669"/>
    <property type="project" value="UniProtKB-SubCell"/>
</dbReference>
<gene>
    <name evidence="8" type="ORF">THASP1DRAFT_32051</name>
</gene>
<organism evidence="8 9">
    <name type="scientific">Thamnocephalis sphaerospora</name>
    <dbReference type="NCBI Taxonomy" id="78915"/>
    <lineage>
        <taxon>Eukaryota</taxon>
        <taxon>Fungi</taxon>
        <taxon>Fungi incertae sedis</taxon>
        <taxon>Zoopagomycota</taxon>
        <taxon>Zoopagomycotina</taxon>
        <taxon>Zoopagomycetes</taxon>
        <taxon>Zoopagales</taxon>
        <taxon>Sigmoideomycetaceae</taxon>
        <taxon>Thamnocephalis</taxon>
    </lineage>
</organism>
<reference evidence="9" key="1">
    <citation type="journal article" date="2018" name="Nat. Microbiol.">
        <title>Leveraging single-cell genomics to expand the fungal tree of life.</title>
        <authorList>
            <person name="Ahrendt S.R."/>
            <person name="Quandt C.A."/>
            <person name="Ciobanu D."/>
            <person name="Clum A."/>
            <person name="Salamov A."/>
            <person name="Andreopoulos B."/>
            <person name="Cheng J.F."/>
            <person name="Woyke T."/>
            <person name="Pelin A."/>
            <person name="Henrissat B."/>
            <person name="Reynolds N.K."/>
            <person name="Benny G.L."/>
            <person name="Smith M.E."/>
            <person name="James T.Y."/>
            <person name="Grigoriev I.V."/>
        </authorList>
    </citation>
    <scope>NUCLEOTIDE SEQUENCE [LARGE SCALE GENOMIC DNA]</scope>
    <source>
        <strain evidence="9">RSA 1356</strain>
    </source>
</reference>
<dbReference type="PANTHER" id="PTHR13675:SF0">
    <property type="entry name" value="LYR MOTIF-CONTAINING PROTEIN 2"/>
    <property type="match status" value="1"/>
</dbReference>
<keyword evidence="9" id="KW-1185">Reference proteome</keyword>
<keyword evidence="3" id="KW-0809">Transit peptide</keyword>
<evidence type="ECO:0000313" key="8">
    <source>
        <dbReference type="EMBL" id="RKP06129.1"/>
    </source>
</evidence>
<feature type="domain" description="Complex 1 LYR protein" evidence="7">
    <location>
        <begin position="30"/>
        <end position="88"/>
    </location>
</feature>
<evidence type="ECO:0000256" key="4">
    <source>
        <dbReference type="ARBA" id="ARBA00023128"/>
    </source>
</evidence>
<dbReference type="CDD" id="cd20262">
    <property type="entry name" value="Complex1_LYR_LYRM2"/>
    <property type="match status" value="1"/>
</dbReference>
<evidence type="ECO:0000259" key="7">
    <source>
        <dbReference type="Pfam" id="PF05347"/>
    </source>
</evidence>
<evidence type="ECO:0000256" key="1">
    <source>
        <dbReference type="ARBA" id="ARBA00004173"/>
    </source>
</evidence>
<name>A0A4V1IW30_9FUNG</name>
<dbReference type="OrthoDB" id="74240at2759"/>
<comment type="subcellular location">
    <subcellularLocation>
        <location evidence="1">Mitochondrion</location>
    </subcellularLocation>
</comment>
<keyword evidence="4" id="KW-0496">Mitochondrion</keyword>
<dbReference type="InterPro" id="IPR008011">
    <property type="entry name" value="Complex1_LYR_dom"/>
</dbReference>
<evidence type="ECO:0000256" key="5">
    <source>
        <dbReference type="ARBA" id="ARBA00026235"/>
    </source>
</evidence>
<dbReference type="PANTHER" id="PTHR13675">
    <property type="entry name" value="LYR MOTIF-CONTAINING PROTEIN 2"/>
    <property type="match status" value="1"/>
</dbReference>
<dbReference type="AlphaFoldDB" id="A0A4V1IW30"/>
<protein>
    <recommendedName>
        <fullName evidence="5">LYR motif-containing protein 2</fullName>
    </recommendedName>
</protein>
<sequence>MSGRPLSSGASSQHALPQDGLALSDFVLRAQVLQLYRRYQCVIRRSNLTPHDRNELLDWVRHEFKQHRTASGQDVIKTLLSEGRRQLNTLERSLMLAGQ</sequence>
<dbReference type="EMBL" id="KZ992947">
    <property type="protein sequence ID" value="RKP06129.1"/>
    <property type="molecule type" value="Genomic_DNA"/>
</dbReference>
<evidence type="ECO:0000256" key="6">
    <source>
        <dbReference type="ARBA" id="ARBA00044735"/>
    </source>
</evidence>
<evidence type="ECO:0000313" key="9">
    <source>
        <dbReference type="Proteomes" id="UP000271241"/>
    </source>
</evidence>
<evidence type="ECO:0000256" key="2">
    <source>
        <dbReference type="ARBA" id="ARBA00009508"/>
    </source>
</evidence>
<proteinExistence type="inferred from homology"/>
<comment type="function">
    <text evidence="6">Involved in efficient integration of the N-module into mitochondrial respiratory chain complex I.</text>
</comment>
<dbReference type="Pfam" id="PF05347">
    <property type="entry name" value="Complex1_LYR"/>
    <property type="match status" value="1"/>
</dbReference>
<dbReference type="InterPro" id="IPR045293">
    <property type="entry name" value="Complex1_LYR_LYRM2"/>
</dbReference>
<evidence type="ECO:0000256" key="3">
    <source>
        <dbReference type="ARBA" id="ARBA00022946"/>
    </source>
</evidence>
<comment type="similarity">
    <text evidence="2">Belongs to the complex I LYR family.</text>
</comment>
<dbReference type="Proteomes" id="UP000271241">
    <property type="component" value="Unassembled WGS sequence"/>
</dbReference>